<dbReference type="HOGENOM" id="CLU_034579_1_0_1"/>
<proteinExistence type="predicted"/>
<organism evidence="3 4">
    <name type="scientific">Naumovozyma castellii</name>
    <name type="common">Yeast</name>
    <name type="synonym">Saccharomyces castellii</name>
    <dbReference type="NCBI Taxonomy" id="27288"/>
    <lineage>
        <taxon>Eukaryota</taxon>
        <taxon>Fungi</taxon>
        <taxon>Dikarya</taxon>
        <taxon>Ascomycota</taxon>
        <taxon>Saccharomycotina</taxon>
        <taxon>Saccharomycetes</taxon>
        <taxon>Saccharomycetales</taxon>
        <taxon>Saccharomycetaceae</taxon>
        <taxon>Naumovozyma</taxon>
    </lineage>
</organism>
<feature type="transmembrane region" description="Helical" evidence="1">
    <location>
        <begin position="343"/>
        <end position="368"/>
    </location>
</feature>
<feature type="transmembrane region" description="Helical" evidence="1">
    <location>
        <begin position="124"/>
        <end position="144"/>
    </location>
</feature>
<feature type="transmembrane region" description="Helical" evidence="1">
    <location>
        <begin position="191"/>
        <end position="208"/>
    </location>
</feature>
<keyword evidence="1" id="KW-1133">Transmembrane helix</keyword>
<dbReference type="KEGG" id="ncs:NCAS_0A00890"/>
<keyword evidence="1" id="KW-0472">Membrane</keyword>
<feature type="transmembrane region" description="Helical" evidence="1">
    <location>
        <begin position="52"/>
        <end position="71"/>
    </location>
</feature>
<feature type="transmembrane region" description="Helical" evidence="1">
    <location>
        <begin position="22"/>
        <end position="45"/>
    </location>
</feature>
<reference key="2">
    <citation type="submission" date="2011-08" db="EMBL/GenBank/DDBJ databases">
        <title>Genome sequence of Naumovozyma castellii.</title>
        <authorList>
            <person name="Gordon J.L."/>
            <person name="Armisen D."/>
            <person name="Proux-Wera E."/>
            <person name="OhEigeartaigh S.S."/>
            <person name="Byrne K.P."/>
            <person name="Wolfe K.H."/>
        </authorList>
    </citation>
    <scope>NUCLEOTIDE SEQUENCE</scope>
    <source>
        <strain>Type strain:CBS 4309</strain>
    </source>
</reference>
<feature type="transmembrane region" description="Helical" evidence="1">
    <location>
        <begin position="244"/>
        <end position="261"/>
    </location>
</feature>
<feature type="transmembrane region" description="Helical" evidence="1">
    <location>
        <begin position="273"/>
        <end position="294"/>
    </location>
</feature>
<evidence type="ECO:0000256" key="1">
    <source>
        <dbReference type="SAM" id="Phobius"/>
    </source>
</evidence>
<keyword evidence="4" id="KW-1185">Reference proteome</keyword>
<dbReference type="AlphaFoldDB" id="G0V5B3"/>
<dbReference type="PANTHER" id="PTHR31685:SF2">
    <property type="entry name" value="PROTEIN YTP1"/>
    <property type="match status" value="1"/>
</dbReference>
<reference evidence="3 4" key="1">
    <citation type="journal article" date="2011" name="Proc. Natl. Acad. Sci. U.S.A.">
        <title>Evolutionary erosion of yeast sex chromosomes by mating-type switching accidents.</title>
        <authorList>
            <person name="Gordon J.L."/>
            <person name="Armisen D."/>
            <person name="Proux-Wera E."/>
            <person name="Oheigeartaigh S.S."/>
            <person name="Byrne K.P."/>
            <person name="Wolfe K.H."/>
        </authorList>
    </citation>
    <scope>NUCLEOTIDE SEQUENCE [LARGE SCALE GENOMIC DNA]</scope>
    <source>
        <strain evidence="4">ATCC 76901 / BCRC 22586 / CBS 4309 / NBRC 1992 / NRRL Y-12630</strain>
    </source>
</reference>
<feature type="domain" description="Protein YTP1-like C-terminal" evidence="2">
    <location>
        <begin position="130"/>
        <end position="365"/>
    </location>
</feature>
<dbReference type="EMBL" id="HE576752">
    <property type="protein sequence ID" value="CCC66649.1"/>
    <property type="molecule type" value="Genomic_DNA"/>
</dbReference>
<dbReference type="GeneID" id="96900138"/>
<evidence type="ECO:0000259" key="2">
    <source>
        <dbReference type="Pfam" id="PF10355"/>
    </source>
</evidence>
<dbReference type="PANTHER" id="PTHR31685">
    <property type="entry name" value="INTEGRAL MEMBRANE PROTEIN (AFU_ORTHOLOGUE AFUA_6G12730)-RELATED"/>
    <property type="match status" value="1"/>
</dbReference>
<dbReference type="InParanoid" id="G0V5B3"/>
<feature type="transmembrane region" description="Helical" evidence="1">
    <location>
        <begin position="220"/>
        <end position="237"/>
    </location>
</feature>
<feature type="transmembrane region" description="Helical" evidence="1">
    <location>
        <begin position="156"/>
        <end position="179"/>
    </location>
</feature>
<feature type="transmembrane region" description="Helical" evidence="1">
    <location>
        <begin position="83"/>
        <end position="103"/>
    </location>
</feature>
<dbReference type="Proteomes" id="UP000001640">
    <property type="component" value="Chromosome 1"/>
</dbReference>
<dbReference type="STRING" id="1064592.G0V5B3"/>
<sequence>MNMDMGATEYTRPNIVDAGPKAAHWIFTLCLLFLLPSLNCCLVFADRTNYSLILQSVITLYSVCEVSFLSFPDGDGVENITSSVLGGIILGMNILSLSLNFILRKQGQGKIKQWIGYLHRTLSFALVLAGWVKVCLAPVALFGFCRPGHTGQCAAHGIMGSAFVWYGFVYSLVLVVPWIRKSDYSQDHIDSWVMCLWGIVNTFTEHRWGREDWFMHDYQHTAMGIIWWSGGILGIFLSRKGKRTFVPSLLIIFTGWAMSQHHQHLEISTHVHAFFGMVLMLGGALRIIEITFLLKDANNTNDEILSFQYLSTFCLVSSGILFMGATEEQLKLVMRLGADHSAYILVLLSGACLLFCWIQVCLNFYVYLMDTKGTRLDDYESLYQEFTQSPIADTDVTETSESFEL</sequence>
<dbReference type="OrthoDB" id="4137487at2759"/>
<name>G0V5B3_NAUCA</name>
<evidence type="ECO:0000313" key="3">
    <source>
        <dbReference type="EMBL" id="CCC66649.1"/>
    </source>
</evidence>
<dbReference type="Pfam" id="PF10355">
    <property type="entry name" value="Ytp1"/>
    <property type="match status" value="1"/>
</dbReference>
<dbReference type="eggNOG" id="ENOG502QRB1">
    <property type="taxonomic scope" value="Eukaryota"/>
</dbReference>
<accession>G0V5B3</accession>
<evidence type="ECO:0000313" key="4">
    <source>
        <dbReference type="Proteomes" id="UP000001640"/>
    </source>
</evidence>
<feature type="transmembrane region" description="Helical" evidence="1">
    <location>
        <begin position="306"/>
        <end position="323"/>
    </location>
</feature>
<gene>
    <name evidence="3" type="primary">NCAS0A00890</name>
    <name evidence="3" type="ordered locus">NCAS_0A00890</name>
</gene>
<dbReference type="InterPro" id="IPR018827">
    <property type="entry name" value="YTP1_C"/>
</dbReference>
<protein>
    <recommendedName>
        <fullName evidence="2">Protein YTP1-like C-terminal domain-containing protein</fullName>
    </recommendedName>
</protein>
<keyword evidence="1" id="KW-0812">Transmembrane</keyword>
<dbReference type="OMA" id="DYQHTAM"/>
<dbReference type="FunCoup" id="G0V5B3">
    <property type="interactions" value="42"/>
</dbReference>
<dbReference type="RefSeq" id="XP_003673040.1">
    <property type="nucleotide sequence ID" value="XM_003672992.1"/>
</dbReference>